<feature type="compositionally biased region" description="Polar residues" evidence="1">
    <location>
        <begin position="165"/>
        <end position="177"/>
    </location>
</feature>
<evidence type="ECO:0000313" key="4">
    <source>
        <dbReference type="Proteomes" id="UP001203207"/>
    </source>
</evidence>
<dbReference type="GO" id="GO:0032259">
    <property type="term" value="P:methylation"/>
    <property type="evidence" value="ECO:0007669"/>
    <property type="project" value="UniProtKB-KW"/>
</dbReference>
<keyword evidence="3" id="KW-0808">Transferase</keyword>
<dbReference type="InterPro" id="IPR006342">
    <property type="entry name" value="FkbM_mtfrase"/>
</dbReference>
<evidence type="ECO:0000313" key="3">
    <source>
        <dbReference type="EMBL" id="MCL9818281.1"/>
    </source>
</evidence>
<reference evidence="3" key="2">
    <citation type="submission" date="2022-02" db="EMBL/GenBank/DDBJ databases">
        <authorList>
            <person name="Elcheninov A.G."/>
            <person name="Sorokin D.Y."/>
            <person name="Kublanov I.V."/>
        </authorList>
    </citation>
    <scope>NUCLEOTIDE SEQUENCE</scope>
    <source>
        <strain evidence="3">AArc-St2</strain>
    </source>
</reference>
<dbReference type="InterPro" id="IPR052514">
    <property type="entry name" value="SAM-dependent_MTase"/>
</dbReference>
<sequence length="271" mass="30233">MFRRLYSDHIRTISKRYNIHPFISRGYKAYETARYAIVSKLGRDTFPVSVSGIDAQFTVTTQSEYDRLRRINENDDLMLLLAELRPGDTLWDFGANIGTHAILAGKLLQNGSVLAVEPYPRNVRKLRHNVVNNGLDNVSVEEAALGDQNGEIELGIEDGGETGTVGHSTVTKSDSGSITVPMRTGDSFLSQYPQPDVVKIDVQAAEMQVLEGMTEVLHSGCRTVFCETHPRMGVDTDEVCAFFERFDFHPRVVNEDEITAQVIAHRVSTSR</sequence>
<dbReference type="Pfam" id="PF05050">
    <property type="entry name" value="Methyltransf_21"/>
    <property type="match status" value="1"/>
</dbReference>
<organism evidence="3 4">
    <name type="scientific">Natronocalculus amylovorans</name>
    <dbReference type="NCBI Taxonomy" id="2917812"/>
    <lineage>
        <taxon>Archaea</taxon>
        <taxon>Methanobacteriati</taxon>
        <taxon>Methanobacteriota</taxon>
        <taxon>Stenosarchaea group</taxon>
        <taxon>Halobacteria</taxon>
        <taxon>Halobacteriales</taxon>
        <taxon>Haloferacaceae</taxon>
        <taxon>Natronocalculus</taxon>
    </lineage>
</organism>
<evidence type="ECO:0000259" key="2">
    <source>
        <dbReference type="Pfam" id="PF05050"/>
    </source>
</evidence>
<dbReference type="Proteomes" id="UP001203207">
    <property type="component" value="Unassembled WGS sequence"/>
</dbReference>
<keyword evidence="3" id="KW-0489">Methyltransferase</keyword>
<dbReference type="RefSeq" id="WP_250585844.1">
    <property type="nucleotide sequence ID" value="NZ_JAKRVX010000009.1"/>
</dbReference>
<feature type="domain" description="Methyltransferase FkbM" evidence="2">
    <location>
        <begin position="92"/>
        <end position="249"/>
    </location>
</feature>
<dbReference type="PANTHER" id="PTHR34203:SF15">
    <property type="entry name" value="SLL1173 PROTEIN"/>
    <property type="match status" value="1"/>
</dbReference>
<dbReference type="PANTHER" id="PTHR34203">
    <property type="entry name" value="METHYLTRANSFERASE, FKBM FAMILY PROTEIN"/>
    <property type="match status" value="1"/>
</dbReference>
<dbReference type="InterPro" id="IPR029063">
    <property type="entry name" value="SAM-dependent_MTases_sf"/>
</dbReference>
<proteinExistence type="predicted"/>
<reference evidence="3" key="1">
    <citation type="journal article" date="2022" name="Syst. Appl. Microbiol.">
        <title>Natronocalculus amylovorans gen. nov., sp. nov., and Natranaeroarchaeum aerophilus sp. nov., dominant culturable amylolytic natronoarchaea from hypersaline soda lakes in southwestern Siberia.</title>
        <authorList>
            <person name="Sorokin D.Y."/>
            <person name="Elcheninov A.G."/>
            <person name="Khizhniak T.V."/>
            <person name="Koenen M."/>
            <person name="Bale N.J."/>
            <person name="Damste J.S.S."/>
            <person name="Kublanov I.V."/>
        </authorList>
    </citation>
    <scope>NUCLEOTIDE SEQUENCE</scope>
    <source>
        <strain evidence="3">AArc-St2</strain>
    </source>
</reference>
<feature type="region of interest" description="Disordered" evidence="1">
    <location>
        <begin position="157"/>
        <end position="177"/>
    </location>
</feature>
<dbReference type="EMBL" id="JAKRVX010000009">
    <property type="protein sequence ID" value="MCL9818281.1"/>
    <property type="molecule type" value="Genomic_DNA"/>
</dbReference>
<evidence type="ECO:0000256" key="1">
    <source>
        <dbReference type="SAM" id="MobiDB-lite"/>
    </source>
</evidence>
<name>A0AAE3FZN3_9EURY</name>
<dbReference type="Gene3D" id="3.40.50.150">
    <property type="entry name" value="Vaccinia Virus protein VP39"/>
    <property type="match status" value="1"/>
</dbReference>
<keyword evidence="4" id="KW-1185">Reference proteome</keyword>
<protein>
    <submittedName>
        <fullName evidence="3">FkbM family methyltransferase</fullName>
    </submittedName>
</protein>
<gene>
    <name evidence="3" type="ORF">AArcSt2_15170</name>
</gene>
<dbReference type="GO" id="GO:0008168">
    <property type="term" value="F:methyltransferase activity"/>
    <property type="evidence" value="ECO:0007669"/>
    <property type="project" value="UniProtKB-KW"/>
</dbReference>
<dbReference type="SUPFAM" id="SSF53335">
    <property type="entry name" value="S-adenosyl-L-methionine-dependent methyltransferases"/>
    <property type="match status" value="1"/>
</dbReference>
<dbReference type="NCBIfam" id="TIGR01444">
    <property type="entry name" value="fkbM_fam"/>
    <property type="match status" value="1"/>
</dbReference>
<comment type="caution">
    <text evidence="3">The sequence shown here is derived from an EMBL/GenBank/DDBJ whole genome shotgun (WGS) entry which is preliminary data.</text>
</comment>
<dbReference type="AlphaFoldDB" id="A0AAE3FZN3"/>
<accession>A0AAE3FZN3</accession>